<keyword evidence="2" id="KW-1185">Reference proteome</keyword>
<dbReference type="EMBL" id="MU273601">
    <property type="protein sequence ID" value="KAI0030885.1"/>
    <property type="molecule type" value="Genomic_DNA"/>
</dbReference>
<reference evidence="1" key="1">
    <citation type="submission" date="2021-02" db="EMBL/GenBank/DDBJ databases">
        <authorList>
            <consortium name="DOE Joint Genome Institute"/>
            <person name="Ahrendt S."/>
            <person name="Looney B.P."/>
            <person name="Miyauchi S."/>
            <person name="Morin E."/>
            <person name="Drula E."/>
            <person name="Courty P.E."/>
            <person name="Chicoki N."/>
            <person name="Fauchery L."/>
            <person name="Kohler A."/>
            <person name="Kuo A."/>
            <person name="Labutti K."/>
            <person name="Pangilinan J."/>
            <person name="Lipzen A."/>
            <person name="Riley R."/>
            <person name="Andreopoulos W."/>
            <person name="He G."/>
            <person name="Johnson J."/>
            <person name="Barry K.W."/>
            <person name="Grigoriev I.V."/>
            <person name="Nagy L."/>
            <person name="Hibbett D."/>
            <person name="Henrissat B."/>
            <person name="Matheny P.B."/>
            <person name="Labbe J."/>
            <person name="Martin F."/>
        </authorList>
    </citation>
    <scope>NUCLEOTIDE SEQUENCE</scope>
    <source>
        <strain evidence="1">EC-137</strain>
    </source>
</reference>
<reference evidence="1" key="2">
    <citation type="journal article" date="2022" name="New Phytol.">
        <title>Evolutionary transition to the ectomycorrhizal habit in the genomes of a hyperdiverse lineage of mushroom-forming fungi.</title>
        <authorList>
            <person name="Looney B."/>
            <person name="Miyauchi S."/>
            <person name="Morin E."/>
            <person name="Drula E."/>
            <person name="Courty P.E."/>
            <person name="Kohler A."/>
            <person name="Kuo A."/>
            <person name="LaButti K."/>
            <person name="Pangilinan J."/>
            <person name="Lipzen A."/>
            <person name="Riley R."/>
            <person name="Andreopoulos W."/>
            <person name="He G."/>
            <person name="Johnson J."/>
            <person name="Nolan M."/>
            <person name="Tritt A."/>
            <person name="Barry K.W."/>
            <person name="Grigoriev I.V."/>
            <person name="Nagy L.G."/>
            <person name="Hibbett D."/>
            <person name="Henrissat B."/>
            <person name="Matheny P.B."/>
            <person name="Labbe J."/>
            <person name="Martin F.M."/>
        </authorList>
    </citation>
    <scope>NUCLEOTIDE SEQUENCE</scope>
    <source>
        <strain evidence="1">EC-137</strain>
    </source>
</reference>
<accession>A0ACB8QGT4</accession>
<evidence type="ECO:0000313" key="2">
    <source>
        <dbReference type="Proteomes" id="UP000814128"/>
    </source>
</evidence>
<sequence>MLHNYCQENGISLKWQTTFEGPSHAGTHTAHPVVNGVVKGAGGTGRTLGQAKMAASESAIQVLLAQGANIPV</sequence>
<protein>
    <submittedName>
        <fullName evidence="1">Uncharacterized protein</fullName>
    </submittedName>
</protein>
<proteinExistence type="predicted"/>
<gene>
    <name evidence="1" type="ORF">K488DRAFT_87335</name>
</gene>
<dbReference type="Proteomes" id="UP000814128">
    <property type="component" value="Unassembled WGS sequence"/>
</dbReference>
<comment type="caution">
    <text evidence="1">The sequence shown here is derived from an EMBL/GenBank/DDBJ whole genome shotgun (WGS) entry which is preliminary data.</text>
</comment>
<name>A0ACB8QGT4_9AGAM</name>
<organism evidence="1 2">
    <name type="scientific">Vararia minispora EC-137</name>
    <dbReference type="NCBI Taxonomy" id="1314806"/>
    <lineage>
        <taxon>Eukaryota</taxon>
        <taxon>Fungi</taxon>
        <taxon>Dikarya</taxon>
        <taxon>Basidiomycota</taxon>
        <taxon>Agaricomycotina</taxon>
        <taxon>Agaricomycetes</taxon>
        <taxon>Russulales</taxon>
        <taxon>Lachnocladiaceae</taxon>
        <taxon>Vararia</taxon>
    </lineage>
</organism>
<evidence type="ECO:0000313" key="1">
    <source>
        <dbReference type="EMBL" id="KAI0030885.1"/>
    </source>
</evidence>